<feature type="signal peptide" evidence="2">
    <location>
        <begin position="1"/>
        <end position="27"/>
    </location>
</feature>
<organism evidence="3 4">
    <name type="scientific">Falsiroseomonas bella</name>
    <dbReference type="NCBI Taxonomy" id="2184016"/>
    <lineage>
        <taxon>Bacteria</taxon>
        <taxon>Pseudomonadati</taxon>
        <taxon>Pseudomonadota</taxon>
        <taxon>Alphaproteobacteria</taxon>
        <taxon>Acetobacterales</taxon>
        <taxon>Roseomonadaceae</taxon>
        <taxon>Falsiroseomonas</taxon>
    </lineage>
</organism>
<feature type="compositionally biased region" description="Pro residues" evidence="1">
    <location>
        <begin position="32"/>
        <end position="49"/>
    </location>
</feature>
<evidence type="ECO:0000313" key="4">
    <source>
        <dbReference type="Proteomes" id="UP000245765"/>
    </source>
</evidence>
<name>A0A317FIQ4_9PROT</name>
<protein>
    <submittedName>
        <fullName evidence="3">Uncharacterized protein</fullName>
    </submittedName>
</protein>
<keyword evidence="2" id="KW-0732">Signal</keyword>
<sequence>MTRLQVLARRALAAVALAACLATQAGAQTAPAPGPAPAPAPGPVQPAPSPVERELVLQNETDLVLMQFFLSPPDSSARSPDLLGAEVVRPASTHRIRLGRVPACVFDAVALFADGSKEVRRGLDVCATPRLVFGDPALPTLDVAVANRSPLRLRELYASSRDPADWGRDRLGRAVIPPGGRFTLRMRTRDCVFDLRAVYEDNQEELRERVDLCAAREIAFDRSAIARPPTRRIVLANRHLATVRQVFLSASTEADWGPDRLGSAMLAVDEDTTVETTGGCQADLRIVFADGAAEERRAIDICETTRVVLRPGWVVAARLDGEEPLAPEPEPSGPDPLRLRNAGPLPIVEIYTGPPGGPRGEDRLGEDTLPIGATIEIEATDPAACAVDLVAVFRDGRAVTQPGVDLCVGEEIEIQ</sequence>
<feature type="chain" id="PRO_5016325483" evidence="2">
    <location>
        <begin position="28"/>
        <end position="415"/>
    </location>
</feature>
<dbReference type="AlphaFoldDB" id="A0A317FIQ4"/>
<comment type="caution">
    <text evidence="3">The sequence shown here is derived from an EMBL/GenBank/DDBJ whole genome shotgun (WGS) entry which is preliminary data.</text>
</comment>
<feature type="region of interest" description="Disordered" evidence="1">
    <location>
        <begin position="28"/>
        <end position="49"/>
    </location>
</feature>
<dbReference type="Proteomes" id="UP000245765">
    <property type="component" value="Unassembled WGS sequence"/>
</dbReference>
<dbReference type="EMBL" id="QGNA01000001">
    <property type="protein sequence ID" value="PWS38941.1"/>
    <property type="molecule type" value="Genomic_DNA"/>
</dbReference>
<reference evidence="4" key="1">
    <citation type="submission" date="2018-05" db="EMBL/GenBank/DDBJ databases">
        <authorList>
            <person name="Du Z."/>
            <person name="Wang X."/>
        </authorList>
    </citation>
    <scope>NUCLEOTIDE SEQUENCE [LARGE SCALE GENOMIC DNA]</scope>
    <source>
        <strain evidence="4">CQN31</strain>
    </source>
</reference>
<evidence type="ECO:0000256" key="2">
    <source>
        <dbReference type="SAM" id="SignalP"/>
    </source>
</evidence>
<gene>
    <name evidence="3" type="ORF">DFH01_06755</name>
</gene>
<keyword evidence="4" id="KW-1185">Reference proteome</keyword>
<evidence type="ECO:0000313" key="3">
    <source>
        <dbReference type="EMBL" id="PWS38941.1"/>
    </source>
</evidence>
<evidence type="ECO:0000256" key="1">
    <source>
        <dbReference type="SAM" id="MobiDB-lite"/>
    </source>
</evidence>
<proteinExistence type="predicted"/>
<accession>A0A317FIQ4</accession>